<dbReference type="SUPFAM" id="SSF51735">
    <property type="entry name" value="NAD(P)-binding Rossmann-fold domains"/>
    <property type="match status" value="1"/>
</dbReference>
<evidence type="ECO:0000256" key="6">
    <source>
        <dbReference type="ARBA" id="ARBA00048290"/>
    </source>
</evidence>
<evidence type="ECO:0000259" key="8">
    <source>
        <dbReference type="SMART" id="SM00829"/>
    </source>
</evidence>
<evidence type="ECO:0000256" key="1">
    <source>
        <dbReference type="ARBA" id="ARBA00010460"/>
    </source>
</evidence>
<evidence type="ECO:0000256" key="5">
    <source>
        <dbReference type="ARBA" id="ARBA00047878"/>
    </source>
</evidence>
<evidence type="ECO:0000256" key="7">
    <source>
        <dbReference type="ARBA" id="ARBA00049070"/>
    </source>
</evidence>
<proteinExistence type="evidence at transcript level"/>
<comment type="similarity">
    <text evidence="1">Belongs to the NADP-dependent oxidoreductase L4BD family.</text>
</comment>
<dbReference type="Gene3D" id="3.40.50.720">
    <property type="entry name" value="NAD(P)-binding Rossmann-like Domain"/>
    <property type="match status" value="1"/>
</dbReference>
<dbReference type="InterPro" id="IPR045010">
    <property type="entry name" value="MDR_fam"/>
</dbReference>
<evidence type="ECO:0000256" key="3">
    <source>
        <dbReference type="ARBA" id="ARBA00023002"/>
    </source>
</evidence>
<reference evidence="9" key="1">
    <citation type="journal article" date="2019" name="Sci. Rep.">
        <title>Antennal transcriptome analyses and olfactory protein identification in an important wood-boring moth pest, Streltzoviella insularis (Lepidoptera: Cossidae).</title>
        <authorList>
            <person name="Yang Y"/>
            <person name="Li W"/>
            <person name="Tao J Zong.S."/>
        </authorList>
    </citation>
    <scope>NUCLEOTIDE SEQUENCE</scope>
    <source>
        <tissue evidence="9">Antennae</tissue>
    </source>
</reference>
<dbReference type="FunFam" id="3.40.50.720:FF:000121">
    <property type="entry name" value="Prostaglandin reductase 2"/>
    <property type="match status" value="1"/>
</dbReference>
<dbReference type="Pfam" id="PF16884">
    <property type="entry name" value="ADH_N_2"/>
    <property type="match status" value="1"/>
</dbReference>
<reference evidence="9" key="2">
    <citation type="submission" date="2020-04" db="EMBL/GenBank/DDBJ databases">
        <authorList>
            <person name="Yang Y."/>
        </authorList>
    </citation>
    <scope>NUCLEOTIDE SEQUENCE</scope>
    <source>
        <tissue evidence="9">Antennae</tissue>
    </source>
</reference>
<name>A0A7D5YVP0_9NEOP</name>
<dbReference type="GO" id="GO:0047522">
    <property type="term" value="F:15-oxoprostaglandin 13-reductase [NAD(P)+] activity"/>
    <property type="evidence" value="ECO:0007669"/>
    <property type="project" value="UniProtKB-EC"/>
</dbReference>
<dbReference type="Pfam" id="PF00107">
    <property type="entry name" value="ADH_zinc_N"/>
    <property type="match status" value="1"/>
</dbReference>
<dbReference type="AlphaFoldDB" id="A0A7D5YVP0"/>
<accession>A0A7D5YVP0</accession>
<evidence type="ECO:0000256" key="2">
    <source>
        <dbReference type="ARBA" id="ARBA00011981"/>
    </source>
</evidence>
<dbReference type="PANTHER" id="PTHR43205:SF7">
    <property type="entry name" value="PROSTAGLANDIN REDUCTASE 1"/>
    <property type="match status" value="1"/>
</dbReference>
<evidence type="ECO:0000313" key="9">
    <source>
        <dbReference type="EMBL" id="QLI62147.1"/>
    </source>
</evidence>
<dbReference type="EC" id="1.3.1.48" evidence="2"/>
<dbReference type="Gene3D" id="3.90.180.10">
    <property type="entry name" value="Medium-chain alcohol dehydrogenases, catalytic domain"/>
    <property type="match status" value="1"/>
</dbReference>
<dbReference type="InterPro" id="IPR011032">
    <property type="entry name" value="GroES-like_sf"/>
</dbReference>
<dbReference type="SMART" id="SM00829">
    <property type="entry name" value="PKS_ER"/>
    <property type="match status" value="1"/>
</dbReference>
<comment type="catalytic activity">
    <reaction evidence="7">
        <text>13,14-dihydro-15-oxo-prostaglandin E1 + NADP(+) = 15-oxoprostaglandin E1 + NADPH + H(+)</text>
        <dbReference type="Rhea" id="RHEA:50584"/>
        <dbReference type="ChEBI" id="CHEBI:15378"/>
        <dbReference type="ChEBI" id="CHEBI:57401"/>
        <dbReference type="ChEBI" id="CHEBI:57783"/>
        <dbReference type="ChEBI" id="CHEBI:58349"/>
        <dbReference type="ChEBI" id="CHEBI:133408"/>
    </reaction>
    <physiologicalReaction direction="right-to-left" evidence="7">
        <dbReference type="Rhea" id="RHEA:50586"/>
    </physiologicalReaction>
</comment>
<dbReference type="GO" id="GO:0006693">
    <property type="term" value="P:prostaglandin metabolic process"/>
    <property type="evidence" value="ECO:0007669"/>
    <property type="project" value="TreeGrafter"/>
</dbReference>
<dbReference type="InterPro" id="IPR041694">
    <property type="entry name" value="ADH_N_2"/>
</dbReference>
<protein>
    <recommendedName>
        <fullName evidence="4">15-oxoprostaglandin 13-reductase</fullName>
        <ecNumber evidence="2">1.3.1.48</ecNumber>
    </recommendedName>
    <alternativeName>
        <fullName evidence="4">15-oxoprostaglandin 13-reductase</fullName>
    </alternativeName>
</protein>
<dbReference type="SUPFAM" id="SSF50129">
    <property type="entry name" value="GroES-like"/>
    <property type="match status" value="2"/>
</dbReference>
<evidence type="ECO:0000256" key="4">
    <source>
        <dbReference type="ARBA" id="ARBA00033119"/>
    </source>
</evidence>
<dbReference type="InterPro" id="IPR036291">
    <property type="entry name" value="NAD(P)-bd_dom_sf"/>
</dbReference>
<comment type="catalytic activity">
    <reaction evidence="5">
        <text>13,14-dihydro-15-oxo-prostaglandin F1alpha + NADP(+) = 15-oxoprostaglandin F1alpha + NADPH + H(+)</text>
        <dbReference type="Rhea" id="RHEA:50592"/>
        <dbReference type="ChEBI" id="CHEBI:15378"/>
        <dbReference type="ChEBI" id="CHEBI:57783"/>
        <dbReference type="ChEBI" id="CHEBI:58349"/>
        <dbReference type="ChEBI" id="CHEBI:79072"/>
        <dbReference type="ChEBI" id="CHEBI:133411"/>
    </reaction>
    <physiologicalReaction direction="right-to-left" evidence="5">
        <dbReference type="Rhea" id="RHEA:50594"/>
    </physiologicalReaction>
</comment>
<feature type="domain" description="Enoyl reductase (ER)" evidence="8">
    <location>
        <begin position="19"/>
        <end position="327"/>
    </location>
</feature>
<keyword evidence="3" id="KW-0560">Oxidoreductase</keyword>
<dbReference type="InterPro" id="IPR020843">
    <property type="entry name" value="ER"/>
</dbReference>
<dbReference type="EMBL" id="MT386863">
    <property type="protein sequence ID" value="QLI62147.1"/>
    <property type="molecule type" value="mRNA"/>
</dbReference>
<dbReference type="PANTHER" id="PTHR43205">
    <property type="entry name" value="PROSTAGLANDIN REDUCTASE"/>
    <property type="match status" value="1"/>
</dbReference>
<comment type="catalytic activity">
    <reaction evidence="6">
        <text>13,14-dihydro-15-oxo-PGF2alpha + NADP(+) = 15-oxoprostaglandin F2alpha + NADPH + H(+)</text>
        <dbReference type="Rhea" id="RHEA:50588"/>
        <dbReference type="ChEBI" id="CHEBI:15378"/>
        <dbReference type="ChEBI" id="CHEBI:57783"/>
        <dbReference type="ChEBI" id="CHEBI:58349"/>
        <dbReference type="ChEBI" id="CHEBI:133374"/>
        <dbReference type="ChEBI" id="CHEBI:133409"/>
    </reaction>
    <physiologicalReaction direction="right-to-left" evidence="6">
        <dbReference type="Rhea" id="RHEA:50590"/>
    </physiologicalReaction>
</comment>
<organism evidence="9">
    <name type="scientific">Streltzoviella insularis</name>
    <dbReference type="NCBI Taxonomy" id="1206366"/>
    <lineage>
        <taxon>Eukaryota</taxon>
        <taxon>Metazoa</taxon>
        <taxon>Ecdysozoa</taxon>
        <taxon>Arthropoda</taxon>
        <taxon>Hexapoda</taxon>
        <taxon>Insecta</taxon>
        <taxon>Pterygota</taxon>
        <taxon>Neoptera</taxon>
        <taxon>Endopterygota</taxon>
        <taxon>Lepidoptera</taxon>
        <taxon>Glossata</taxon>
        <taxon>Ditrysia</taxon>
        <taxon>Cossoidea</taxon>
        <taxon>Cossidae</taxon>
        <taxon>Cossinae</taxon>
        <taxon>Streltzoviella</taxon>
    </lineage>
</organism>
<sequence>MRKLRKYTVRNAFKGFLPKRSDFETVEEQIPTLQNGEFLIKTEYISVDPYMRSFANGRRTPYDQFGFQVGKVIESKNSEYPTGVYVVSHSGWRDFAVLNGEPDDMFNMKPYQPPIGDLPISISLGALGMPGMTAYLGLLEICKPKRNNIICVTSAAGAVGLLVGQIARLKGCTVIGFTGSDEKVHILKQEYGFHHVFNYKSTTNIRDTLKLIAPSGINCFFDNVGGELSAAIMDCMQENGQVAICGSISNYGDSSSHHIKQKYHYKIEAFSFTQWEWSEQSHALTQLKIWIDKGDIKVKETVTDGFEKLPHAFVGMLKGENVGKAVVKI</sequence>
<dbReference type="InterPro" id="IPR013149">
    <property type="entry name" value="ADH-like_C"/>
</dbReference>